<dbReference type="CDD" id="cd18774">
    <property type="entry name" value="PDC2_HK_sensor"/>
    <property type="match status" value="1"/>
</dbReference>
<protein>
    <submittedName>
        <fullName evidence="4">HAMP domain-containing protein</fullName>
    </submittedName>
</protein>
<dbReference type="Pfam" id="PF22673">
    <property type="entry name" value="MCP-like_PDC_1"/>
    <property type="match status" value="1"/>
</dbReference>
<dbReference type="Gene3D" id="3.30.450.20">
    <property type="entry name" value="PAS domain"/>
    <property type="match status" value="2"/>
</dbReference>
<dbReference type="InterPro" id="IPR003660">
    <property type="entry name" value="HAMP_dom"/>
</dbReference>
<reference evidence="4" key="2">
    <citation type="journal article" date="2022" name="Microbiol. Resour. Announc.">
        <title>Metagenome Sequencing to Explore Phylogenomics of Terrestrial Cyanobacteria.</title>
        <authorList>
            <person name="Ward R.D."/>
            <person name="Stajich J.E."/>
            <person name="Johansen J.R."/>
            <person name="Huntemann M."/>
            <person name="Clum A."/>
            <person name="Foster B."/>
            <person name="Foster B."/>
            <person name="Roux S."/>
            <person name="Palaniappan K."/>
            <person name="Varghese N."/>
            <person name="Mukherjee S."/>
            <person name="Reddy T.B.K."/>
            <person name="Daum C."/>
            <person name="Copeland A."/>
            <person name="Chen I.A."/>
            <person name="Ivanova N.N."/>
            <person name="Kyrpides N.C."/>
            <person name="Shapiro N."/>
            <person name="Eloe-Fadrosh E.A."/>
            <person name="Pietrasiak N."/>
        </authorList>
    </citation>
    <scope>NUCLEOTIDE SEQUENCE</scope>
    <source>
        <strain evidence="4">UHER 2000/2452</strain>
    </source>
</reference>
<organism evidence="4 5">
    <name type="scientific">Drouetiella hepatica Uher 2000/2452</name>
    <dbReference type="NCBI Taxonomy" id="904376"/>
    <lineage>
        <taxon>Bacteria</taxon>
        <taxon>Bacillati</taxon>
        <taxon>Cyanobacteriota</taxon>
        <taxon>Cyanophyceae</taxon>
        <taxon>Oculatellales</taxon>
        <taxon>Oculatellaceae</taxon>
        <taxon>Drouetiella</taxon>
    </lineage>
</organism>
<dbReference type="SUPFAM" id="SSF158472">
    <property type="entry name" value="HAMP domain-like"/>
    <property type="match status" value="1"/>
</dbReference>
<dbReference type="Gene3D" id="6.10.340.10">
    <property type="match status" value="1"/>
</dbReference>
<keyword evidence="1" id="KW-0175">Coiled coil</keyword>
<feature type="domain" description="HAMP" evidence="3">
    <location>
        <begin position="391"/>
        <end position="446"/>
    </location>
</feature>
<evidence type="ECO:0000313" key="4">
    <source>
        <dbReference type="EMBL" id="MBW4659595.1"/>
    </source>
</evidence>
<feature type="transmembrane region" description="Helical" evidence="2">
    <location>
        <begin position="369"/>
        <end position="389"/>
    </location>
</feature>
<accession>A0A951QD83</accession>
<dbReference type="CDD" id="cd06225">
    <property type="entry name" value="HAMP"/>
    <property type="match status" value="1"/>
</dbReference>
<feature type="transmembrane region" description="Helical" evidence="2">
    <location>
        <begin position="29"/>
        <end position="52"/>
    </location>
</feature>
<keyword evidence="2" id="KW-0812">Transmembrane</keyword>
<name>A0A951QD83_9CYAN</name>
<proteinExistence type="predicted"/>
<feature type="coiled-coil region" evidence="1">
    <location>
        <begin position="445"/>
        <end position="472"/>
    </location>
</feature>
<comment type="caution">
    <text evidence="4">The sequence shown here is derived from an EMBL/GenBank/DDBJ whole genome shotgun (WGS) entry which is preliminary data.</text>
</comment>
<evidence type="ECO:0000313" key="5">
    <source>
        <dbReference type="Proteomes" id="UP000757435"/>
    </source>
</evidence>
<dbReference type="AlphaFoldDB" id="A0A951QD83"/>
<dbReference type="GO" id="GO:0007165">
    <property type="term" value="P:signal transduction"/>
    <property type="evidence" value="ECO:0007669"/>
    <property type="project" value="InterPro"/>
</dbReference>
<dbReference type="GO" id="GO:0016020">
    <property type="term" value="C:membrane"/>
    <property type="evidence" value="ECO:0007669"/>
    <property type="project" value="InterPro"/>
</dbReference>
<dbReference type="Pfam" id="PF00672">
    <property type="entry name" value="HAMP"/>
    <property type="match status" value="1"/>
</dbReference>
<evidence type="ECO:0000256" key="2">
    <source>
        <dbReference type="SAM" id="Phobius"/>
    </source>
</evidence>
<gene>
    <name evidence="4" type="ORF">KME15_13045</name>
</gene>
<reference evidence="4" key="1">
    <citation type="submission" date="2021-05" db="EMBL/GenBank/DDBJ databases">
        <authorList>
            <person name="Pietrasiak N."/>
            <person name="Ward R."/>
            <person name="Stajich J.E."/>
            <person name="Kurbessoian T."/>
        </authorList>
    </citation>
    <scope>NUCLEOTIDE SEQUENCE</scope>
    <source>
        <strain evidence="4">UHER 2000/2452</strain>
    </source>
</reference>
<evidence type="ECO:0000259" key="3">
    <source>
        <dbReference type="PROSITE" id="PS50885"/>
    </source>
</evidence>
<dbReference type="Proteomes" id="UP000757435">
    <property type="component" value="Unassembled WGS sequence"/>
</dbReference>
<keyword evidence="2" id="KW-1133">Transmembrane helix</keyword>
<dbReference type="EMBL" id="JAHHHD010000013">
    <property type="protein sequence ID" value="MBW4659595.1"/>
    <property type="molecule type" value="Genomic_DNA"/>
</dbReference>
<dbReference type="PROSITE" id="PS50885">
    <property type="entry name" value="HAMP"/>
    <property type="match status" value="1"/>
</dbReference>
<evidence type="ECO:0000256" key="1">
    <source>
        <dbReference type="SAM" id="Coils"/>
    </source>
</evidence>
<sequence>MKPILSLKNSLRPAKNLLDPLKKTPSLKVALAGAVLITISTTAAIVYFPWLLVSQRNVDMLIAQTNKEIALATSQEVERLFSSAQSAQGLIQSSYINNFVNLSDQKAQEAFLLSALQANPDFTWVQFGYANGNFLGAQRMPEGILKFHSRDWNSKNQTTTTTIHAYRRVNQQFKQIDSQSMPMNPAFYAPQRPWYQAALKTPGQPAWSIYVYRSTNAPGMDATVSIEQQGKTVGVVGVGIELKQLSEYLKRLRGQRPGAAFIINTKGELIASTEPQDVISLSTTNQDQPQLQKFSQTRNPLLQYASDTLQTQGQAIARLQSLQKFTYVQPETGDRYFISLAPLGHLDWQMGTVIPESIYLKEINQNKQILLIVIIAFVITTSGLAVLLTDRIIARPILRVARAAAAIETQKFEVESLSPVAQRTDELGQLARVFQTMARQIYVREQRLKQQVQDLRIEIDEVKRQKQVQEIVETDFFQDLVSKAHTLRKRSQTKSTKE</sequence>
<keyword evidence="2" id="KW-0472">Membrane</keyword>
<dbReference type="SMART" id="SM00304">
    <property type="entry name" value="HAMP"/>
    <property type="match status" value="1"/>
</dbReference>